<keyword evidence="7" id="KW-0812">Transmembrane</keyword>
<feature type="compositionally biased region" description="Polar residues" evidence="6">
    <location>
        <begin position="938"/>
        <end position="951"/>
    </location>
</feature>
<feature type="region of interest" description="Disordered" evidence="6">
    <location>
        <begin position="2055"/>
        <end position="2121"/>
    </location>
</feature>
<evidence type="ECO:0000256" key="4">
    <source>
        <dbReference type="ARBA" id="ARBA00013198"/>
    </source>
</evidence>
<feature type="compositionally biased region" description="Polar residues" evidence="6">
    <location>
        <begin position="1943"/>
        <end position="1955"/>
    </location>
</feature>
<dbReference type="FunFam" id="3.40.50.1360:FF:000005">
    <property type="entry name" value="6-phosphogluconolactonase"/>
    <property type="match status" value="2"/>
</dbReference>
<dbReference type="SUPFAM" id="SSF100950">
    <property type="entry name" value="NagB/RpiA/CoA transferase-like"/>
    <property type="match status" value="2"/>
</dbReference>
<feature type="transmembrane region" description="Helical" evidence="7">
    <location>
        <begin position="230"/>
        <end position="248"/>
    </location>
</feature>
<keyword evidence="10" id="KW-1185">Reference proteome</keyword>
<sequence>MARLLKNHVSRLEGILSRRWNPIITSARQNFTGQGPVNVMCGVAVRPRCMMMTTGSSKRGSMVNGGSDDDEPMGLAEALRERYVSPWRRIYERVTGRRRKQMMREGGDQVAGDDGQDEVQHPNSISEAWRMGMQGTHPSRFSGLRARASTPAMYPCSPSMAASGRETGPRSQALVRPASDAEQYDNGESSLATGVHSDKKNQKKSLLQSYLAADRTAWFTSDLDKRSQKIISFSVLIWSLSGVIYFTWFSPTLPAASPGRNILLNSSSSHRHQQPTHETMEDTDNKQLDHLREINPLLGVMTPPQSLDESPCVPNRRRARPYSMLSYSNPQPTTSPSPIYPELVHSRNPSFCSANRSFPLPQLGTPNKRPTTRWTLTLQLASIAREFSLPSTGGLSLHLSISSIENPPLPGPRVTEESWSVLFGWAFEDNPPAYSGLQASTGLPIAGRLEFDIDLKKARWFDAWAASSQPSNRINSQSFKLTSTHFTPGLARGSEQLVSSSSVSGVRTLITATRRNSCKSSTADDSSPHHNLRQPFTGALENTECQLKSPTSTKSTQASPSRYIPGHHEGRVPLSPATISSAETHHRQQLERLVESEEHSATDEDTWRLQQETMLRQATREREQIELVDQLEDERRVREERQLSLQDQRQHAAAPPSQESSSNQSPSVSLRNGTFNQRTTSGPFRLTEKNPEAVNIKLGDFDMQKSIDPPVVKQHAAPSDIDLAGTCIKVIETQQSSETETIMDNDNSDGSNKSEFTQATPDVALSTSAGPLQNNSGQKIENGSTLSDFVSAPTSGAPIVVEASNEADDDTKGLPKDEAMSKPPATLAPAPKSVQVGSPTFSPSVGRSVNRFSGEQELMKRRLQTAQGDEETQKVMDEVNRLVHEKAMAKEAQLLLNPSIKSIRDEEERALPSPVKASLKVPPPPPTRSKVIQLAKTFASSEPSPSNSAQNSPRASMSSPKSSVHTTQDDSTTIPPSRSERDLQLLASSPIIQGQLPINSSPPTNHQSSIDSHTEPLTANTTNTPASTPPVTLPHSSLTNAPQHSIKPCTEPRTANITTTTIPVTQGESLSHASPPLNGLQRSIAPRTEPLPPNTTSKSTPSSSNSSPASRAASLFKPRLSIGNNLLSSIFRSQTPSTAVDPKPEVVDPLAPILHCYDSITDMSGDLASFIISAQDQALERHSKFVVAISGGSLPKLIASGLIDNPLIKWDTWKVFFTDERIVPLDDKDSNFANSMAALFEKVPIDRSQLVSIMGLPPDDIDLDEMAPVVSSIYMAQVLEELDWSADGDQLPRFDLILLGLGEDGHTCSLFPLHKLLKDKAIISWCNDSPKPPAHRITMTLSVLNAAHELAFVCVGSKKDDMLAGVLDQEPSHCRPASLVKLGHKPVVWFVDNAAAAKTQYPRTTRSSTPSRDLPAASVDLPAPLELIAPVESTGESPVCDQVIGDDRLSTTQAGPVRELSLPPSKLEGKVVIDATGFGYPYNLRVYPAVYPCIAEMLYCPALPYMEPTPLVKQSKLARSPSIATQEVVEIIDERDIYVEENDQAAPSYQEVESEQVLALHQTGNLGQVKELELSQSTVPPIIHISRVDRGYPFNLSVYPPVYPHLDDAFLPIPGDADLADGSVVVQPKLEQAPASDLSTVNLKVEDSFGYPYNLTIYPAVYPHMQDFMYRPLPPSFPASFGVLVTVQSTRKLEQASASDLSTGNLKVEDSFGYPYNLIIYPAVYPHIEDFLYRPLPPSFPASFGALATVQSTRQAKRIPEPFPPFSAQVTQSRGVAYQDSHLLEFSPVSLKPDEAAATLLNPKSPVMAMQSTLSSAFYSPSHTSAALTPTRVFTPSLQYTQVEVQPMENPQQHSPSRRIISPSLPFTHPVSAKDIQFPAVAAAALKAPSSALSGAFFGGASEATSTREIIDETADRKVAQDLPKSEQSETDQESEYSHFSKGDSSIHSQTTLHQLTDDDWPPTPPSPDLLPSPDLMSRLATTPSVANYANGSTNVNLIEPQFPHFKSRAASDSDQSSSSLIESDQDVHMSTMAEASLVTPSVAHFHDRTVVDISDQSDSLPDDPSEFQAESTPRASAQSQLESSYELSTSPDNLGETRSDVGPSLVSNFPAQTSWPPSTSVNGLGLALGDAENQSGAHDATTLALCSQDQIPSSLDLNANQNELNHGDGSAHQGLVEASVPPESLVGRAGPSHSTSSEEVPTPTAPISNNHVIPSGGHVNNNTTFAEVRSGSLFSLDQVPDPAPGDRSLATTDSNEPPSSGFNSPILPPLNLNMDLSDPLSAATASYQGNDTPIDVEPSPSDRSSSNGFSLDRTRELTGETPMTDESEEVGNSMELNLTEPLPSITKRPPTPLNYDCEMTLESVTIDENIPPPPSPILLPFQDLTEISEALAQFVFEAQEVAIQRHGKFQLALGGSILPQVLGEGLAGDDRILWEKWEIFLVEEAIAPLGSPESVLSAITESILQHVPIPRNQVHSIAELTRADIEETKTIPEGLDSLADSLADEYENRLLELFPEASHETGQPPEFDLILISVGEEGQVGSLYPSHPMLGEANWFVAWLGDAWQPPSHRITLTLPVLNSARQFAFLAVGQEMAEIVADSLDRSIQSDVPMEEDRVNPAALVRSSHLKPVVWFTDQAAASLTDYPKSAFWDDP</sequence>
<comment type="caution">
    <text evidence="9">The sequence shown here is derived from an EMBL/GenBank/DDBJ whole genome shotgun (WGS) entry which is preliminary data.</text>
</comment>
<feature type="compositionally biased region" description="Polar residues" evidence="6">
    <location>
        <begin position="2106"/>
        <end position="2121"/>
    </location>
</feature>
<feature type="region of interest" description="Disordered" evidence="6">
    <location>
        <begin position="905"/>
        <end position="980"/>
    </location>
</feature>
<feature type="compositionally biased region" description="Low complexity" evidence="6">
    <location>
        <begin position="651"/>
        <end position="669"/>
    </location>
</feature>
<feature type="region of interest" description="Disordered" evidence="6">
    <location>
        <begin position="2184"/>
        <end position="2224"/>
    </location>
</feature>
<feature type="compositionally biased region" description="Polar residues" evidence="6">
    <location>
        <begin position="514"/>
        <end position="525"/>
    </location>
</feature>
<feature type="compositionally biased region" description="Polar residues" evidence="6">
    <location>
        <begin position="835"/>
        <end position="848"/>
    </location>
</feature>
<feature type="region of interest" description="Disordered" evidence="6">
    <location>
        <begin position="264"/>
        <end position="286"/>
    </location>
</feature>
<dbReference type="NCBIfam" id="TIGR01198">
    <property type="entry name" value="pgl"/>
    <property type="match status" value="2"/>
</dbReference>
<gene>
    <name evidence="9" type="ORF">VP01_164g16</name>
</gene>
<feature type="compositionally biased region" description="Polar residues" evidence="6">
    <location>
        <begin position="2069"/>
        <end position="2093"/>
    </location>
</feature>
<feature type="compositionally biased region" description="Polar residues" evidence="6">
    <location>
        <begin position="964"/>
        <end position="976"/>
    </location>
</feature>
<evidence type="ECO:0000256" key="7">
    <source>
        <dbReference type="SAM" id="Phobius"/>
    </source>
</evidence>
<evidence type="ECO:0000313" key="10">
    <source>
        <dbReference type="Proteomes" id="UP000037035"/>
    </source>
</evidence>
<feature type="region of interest" description="Disordered" evidence="6">
    <location>
        <begin position="159"/>
        <end position="199"/>
    </location>
</feature>
<dbReference type="PANTHER" id="PTHR11054:SF0">
    <property type="entry name" value="6-PHOSPHOGLUCONOLACTONASE"/>
    <property type="match status" value="1"/>
</dbReference>
<keyword evidence="7" id="KW-0472">Membrane</keyword>
<keyword evidence="5" id="KW-0378">Hydrolase</keyword>
<dbReference type="InterPro" id="IPR037171">
    <property type="entry name" value="NagB/RpiA_transferase-like"/>
</dbReference>
<feature type="region of interest" description="Disordered" evidence="6">
    <location>
        <begin position="803"/>
        <end position="848"/>
    </location>
</feature>
<dbReference type="Proteomes" id="UP000037035">
    <property type="component" value="Unassembled WGS sequence"/>
</dbReference>
<protein>
    <recommendedName>
        <fullName evidence="4">6-phosphogluconolactonase</fullName>
        <ecNumber evidence="4">3.1.1.31</ecNumber>
    </recommendedName>
</protein>
<feature type="compositionally biased region" description="Polar residues" evidence="6">
    <location>
        <begin position="543"/>
        <end position="560"/>
    </location>
</feature>
<dbReference type="GO" id="GO:0005975">
    <property type="term" value="P:carbohydrate metabolic process"/>
    <property type="evidence" value="ECO:0007669"/>
    <property type="project" value="InterPro"/>
</dbReference>
<feature type="region of interest" description="Disordered" evidence="6">
    <location>
        <begin position="994"/>
        <end position="1112"/>
    </location>
</feature>
<accession>A0A0L6VIF9</accession>
<dbReference type="InterPro" id="IPR039104">
    <property type="entry name" value="6PGL"/>
</dbReference>
<feature type="compositionally biased region" description="Pro residues" evidence="6">
    <location>
        <begin position="1962"/>
        <end position="1971"/>
    </location>
</feature>
<evidence type="ECO:0000313" key="9">
    <source>
        <dbReference type="EMBL" id="KNZ59885.1"/>
    </source>
</evidence>
<comment type="pathway">
    <text evidence="2">Carbohydrate degradation; pentose phosphate pathway; D-ribulose 5-phosphate from D-glucose 6-phosphate (oxidative stage): step 2/3.</text>
</comment>
<feature type="compositionally biased region" description="Low complexity" evidence="6">
    <location>
        <begin position="1094"/>
        <end position="1112"/>
    </location>
</feature>
<name>A0A0L6VIF9_9BASI</name>
<dbReference type="OrthoDB" id="2499649at2759"/>
<feature type="domain" description="Glucosamine/galactosamine-6-phosphate isomerase" evidence="8">
    <location>
        <begin position="1162"/>
        <end position="1389"/>
    </location>
</feature>
<feature type="compositionally biased region" description="Polar residues" evidence="6">
    <location>
        <begin position="994"/>
        <end position="1011"/>
    </location>
</feature>
<evidence type="ECO:0000259" key="8">
    <source>
        <dbReference type="Pfam" id="PF01182"/>
    </source>
</evidence>
<feature type="region of interest" description="Disordered" evidence="6">
    <location>
        <begin position="2008"/>
        <end position="2028"/>
    </location>
</feature>
<feature type="region of interest" description="Disordered" evidence="6">
    <location>
        <begin position="736"/>
        <end position="756"/>
    </location>
</feature>
<feature type="region of interest" description="Disordered" evidence="6">
    <location>
        <begin position="98"/>
        <end position="120"/>
    </location>
</feature>
<feature type="compositionally biased region" description="Basic and acidic residues" evidence="6">
    <location>
        <begin position="810"/>
        <end position="820"/>
    </location>
</feature>
<feature type="region of interest" description="Disordered" evidence="6">
    <location>
        <begin position="2236"/>
        <end position="2331"/>
    </location>
</feature>
<feature type="compositionally biased region" description="Basic and acidic residues" evidence="6">
    <location>
        <begin position="583"/>
        <end position="607"/>
    </location>
</feature>
<dbReference type="PANTHER" id="PTHR11054">
    <property type="entry name" value="6-PHOSPHOGLUCONOLACTONASE"/>
    <property type="match status" value="1"/>
</dbReference>
<feature type="compositionally biased region" description="Polar residues" evidence="6">
    <location>
        <begin position="1034"/>
        <end position="1043"/>
    </location>
</feature>
<dbReference type="Pfam" id="PF01182">
    <property type="entry name" value="Glucosamine_iso"/>
    <property type="match status" value="2"/>
</dbReference>
<feature type="compositionally biased region" description="Low complexity" evidence="6">
    <location>
        <begin position="952"/>
        <end position="963"/>
    </location>
</feature>
<keyword evidence="7" id="KW-1133">Transmembrane helix</keyword>
<organism evidence="9 10">
    <name type="scientific">Puccinia sorghi</name>
    <dbReference type="NCBI Taxonomy" id="27349"/>
    <lineage>
        <taxon>Eukaryota</taxon>
        <taxon>Fungi</taxon>
        <taxon>Dikarya</taxon>
        <taxon>Basidiomycota</taxon>
        <taxon>Pucciniomycotina</taxon>
        <taxon>Pucciniomycetes</taxon>
        <taxon>Pucciniales</taxon>
        <taxon>Pucciniaceae</taxon>
        <taxon>Puccinia</taxon>
    </lineage>
</organism>
<feature type="compositionally biased region" description="Low complexity" evidence="6">
    <location>
        <begin position="2013"/>
        <end position="2023"/>
    </location>
</feature>
<feature type="compositionally biased region" description="Low complexity" evidence="6">
    <location>
        <begin position="1051"/>
        <end position="1065"/>
    </location>
</feature>
<evidence type="ECO:0000256" key="6">
    <source>
        <dbReference type="SAM" id="MobiDB-lite"/>
    </source>
</evidence>
<comment type="similarity">
    <text evidence="3">Belongs to the glucosamine/galactosamine-6-phosphate isomerase family. 6-phosphogluconolactonase subfamily.</text>
</comment>
<feature type="domain" description="Glucosamine/galactosamine-6-phosphate isomerase" evidence="8">
    <location>
        <begin position="2384"/>
        <end position="2627"/>
    </location>
</feature>
<dbReference type="InterPro" id="IPR005900">
    <property type="entry name" value="6-phosphogluconolactonase_DevB"/>
</dbReference>
<feature type="region of interest" description="Disordered" evidence="6">
    <location>
        <begin position="1913"/>
        <end position="1977"/>
    </location>
</feature>
<dbReference type="VEuPathDB" id="FungiDB:VP01_164g16"/>
<dbReference type="InterPro" id="IPR006148">
    <property type="entry name" value="Glc/Gal-6P_isomerase"/>
</dbReference>
<feature type="compositionally biased region" description="Polar residues" evidence="6">
    <location>
        <begin position="2250"/>
        <end position="2264"/>
    </location>
</feature>
<feature type="compositionally biased region" description="Basic and acidic residues" evidence="6">
    <location>
        <begin position="1913"/>
        <end position="1928"/>
    </location>
</feature>
<dbReference type="GO" id="GO:0017057">
    <property type="term" value="F:6-phosphogluconolactonase activity"/>
    <property type="evidence" value="ECO:0007669"/>
    <property type="project" value="UniProtKB-EC"/>
</dbReference>
<feature type="compositionally biased region" description="Polar residues" evidence="6">
    <location>
        <begin position="2193"/>
        <end position="2224"/>
    </location>
</feature>
<comment type="catalytic activity">
    <reaction evidence="1">
        <text>6-phospho-D-glucono-1,5-lactone + H2O = 6-phospho-D-gluconate + H(+)</text>
        <dbReference type="Rhea" id="RHEA:12556"/>
        <dbReference type="ChEBI" id="CHEBI:15377"/>
        <dbReference type="ChEBI" id="CHEBI:15378"/>
        <dbReference type="ChEBI" id="CHEBI:57955"/>
        <dbReference type="ChEBI" id="CHEBI:58759"/>
        <dbReference type="EC" id="3.1.1.31"/>
    </reaction>
</comment>
<feature type="compositionally biased region" description="Polar residues" evidence="6">
    <location>
        <begin position="670"/>
        <end position="682"/>
    </location>
</feature>
<proteinExistence type="inferred from homology"/>
<feature type="region of interest" description="Disordered" evidence="6">
    <location>
        <begin position="514"/>
        <end position="608"/>
    </location>
</feature>
<dbReference type="GO" id="GO:0006098">
    <property type="term" value="P:pentose-phosphate shunt"/>
    <property type="evidence" value="ECO:0007669"/>
    <property type="project" value="InterPro"/>
</dbReference>
<dbReference type="Gene3D" id="3.40.50.1360">
    <property type="match status" value="2"/>
</dbReference>
<evidence type="ECO:0000256" key="3">
    <source>
        <dbReference type="ARBA" id="ARBA00010662"/>
    </source>
</evidence>
<dbReference type="EC" id="3.1.1.31" evidence="4"/>
<dbReference type="EMBL" id="LAVV01006448">
    <property type="protein sequence ID" value="KNZ59885.1"/>
    <property type="molecule type" value="Genomic_DNA"/>
</dbReference>
<reference evidence="9 10" key="1">
    <citation type="submission" date="2015-08" db="EMBL/GenBank/DDBJ databases">
        <title>Next Generation Sequencing and Analysis of the Genome of Puccinia sorghi L Schw, the Causal Agent of Maize Common Rust.</title>
        <authorList>
            <person name="Rochi L."/>
            <person name="Burguener G."/>
            <person name="Darino M."/>
            <person name="Turjanski A."/>
            <person name="Kreff E."/>
            <person name="Dieguez M.J."/>
            <person name="Sacco F."/>
        </authorList>
    </citation>
    <scope>NUCLEOTIDE SEQUENCE [LARGE SCALE GENOMIC DNA]</scope>
    <source>
        <strain evidence="9 10">RO10H11247</strain>
    </source>
</reference>
<feature type="region of interest" description="Disordered" evidence="6">
    <location>
        <begin position="638"/>
        <end position="690"/>
    </location>
</feature>
<dbReference type="CDD" id="cd01400">
    <property type="entry name" value="6PGL"/>
    <property type="match status" value="2"/>
</dbReference>
<evidence type="ECO:0000256" key="2">
    <source>
        <dbReference type="ARBA" id="ARBA00004961"/>
    </source>
</evidence>
<dbReference type="STRING" id="27349.A0A0L6VIF9"/>
<evidence type="ECO:0000256" key="5">
    <source>
        <dbReference type="ARBA" id="ARBA00022801"/>
    </source>
</evidence>
<evidence type="ECO:0000256" key="1">
    <source>
        <dbReference type="ARBA" id="ARBA00000832"/>
    </source>
</evidence>
<feature type="compositionally biased region" description="Low complexity" evidence="6">
    <location>
        <begin position="1015"/>
        <end position="1026"/>
    </location>
</feature>